<dbReference type="InterPro" id="IPR001867">
    <property type="entry name" value="OmpR/PhoB-type_DNA-bd"/>
</dbReference>
<sequence>MPFVFEDYVLDQQRRELTLRGQVVAVGPQVFDLLLQLVSNRDRVVSKDDLLSAVWSGRIVSESTITSHINAVRKAIGDTGEEQRLVRTVPRKGYRFVGEIKVSETGEAPQPDIEEPTPVDLKQTPPPTLVLPDKPSITVLPFQNLSGDPEQEYFADGMVEDIITALSRIRWLFVIARNSSFTYKGRDVDVQGVGQTLGVRYVLEGSVRKSGNKIRITGQLIDATTGTHIWAERFEGMLHDIFELQDQIAESVVGAIAPQLERAEIERAKRKPTESLDAYDYYLRGMAKLHNGTREAIEQALPLFYKAIEVDPEFASAYGMAAWCHFWRKLNGWMTDRPREIAEGARLARLAVELGRDDAVALTRGGHALAHLAGDVDGGIALLDRARLLNPNLAPAWFLGGTLRALRGETDAAIEHLTHAVRLSPVDPEMFRMQVGMALAHFVAGRFEPAAAWAEKALRNLPCLLVSVALIAASHALSGRMDKAKQAMQRLHELDPSLRVSNLKDWLPIQRPEDFARFAEGLRLAGLPE</sequence>
<dbReference type="EMBL" id="LFQK01000045">
    <property type="protein sequence ID" value="KNH22459.1"/>
    <property type="molecule type" value="Genomic_DNA"/>
</dbReference>
<dbReference type="PATRIC" id="fig|317.197.peg.4307"/>
<evidence type="ECO:0000256" key="2">
    <source>
        <dbReference type="PROSITE-ProRule" id="PRU00339"/>
    </source>
</evidence>
<dbReference type="SMART" id="SM00862">
    <property type="entry name" value="Trans_reg_C"/>
    <property type="match status" value="1"/>
</dbReference>
<accession>A0A0L1M2P7</accession>
<keyword evidence="1 3" id="KW-0238">DNA-binding</keyword>
<reference evidence="6 7" key="1">
    <citation type="submission" date="2015-06" db="EMBL/GenBank/DDBJ databases">
        <authorList>
            <person name="Hoefler B.C."/>
            <person name="Straight P.D."/>
        </authorList>
    </citation>
    <scope>NUCLEOTIDE SEQUENCE [LARGE SCALE GENOMIC DNA]</scope>
    <source>
        <strain evidence="6 7">Riq4</strain>
    </source>
</reference>
<dbReference type="PROSITE" id="PS50005">
    <property type="entry name" value="TPR"/>
    <property type="match status" value="1"/>
</dbReference>
<dbReference type="PROSITE" id="PS51755">
    <property type="entry name" value="OMPR_PHOB"/>
    <property type="match status" value="1"/>
</dbReference>
<dbReference type="InterPro" id="IPR019734">
    <property type="entry name" value="TPR_rpt"/>
</dbReference>
<protein>
    <submittedName>
        <fullName evidence="6">CadC-family transcriptional regulator</fullName>
    </submittedName>
</protein>
<dbReference type="InterPro" id="IPR011990">
    <property type="entry name" value="TPR-like_helical_dom_sf"/>
</dbReference>
<dbReference type="GO" id="GO:0000160">
    <property type="term" value="P:phosphorelay signal transduction system"/>
    <property type="evidence" value="ECO:0007669"/>
    <property type="project" value="InterPro"/>
</dbReference>
<name>A0A0L1M2P7_PSESX</name>
<dbReference type="SMART" id="SM00028">
    <property type="entry name" value="TPR"/>
    <property type="match status" value="4"/>
</dbReference>
<dbReference type="Gene3D" id="1.10.10.10">
    <property type="entry name" value="Winged helix-like DNA-binding domain superfamily/Winged helix DNA-binding domain"/>
    <property type="match status" value="1"/>
</dbReference>
<dbReference type="CDD" id="cd00383">
    <property type="entry name" value="trans_reg_C"/>
    <property type="match status" value="1"/>
</dbReference>
<evidence type="ECO:0000256" key="4">
    <source>
        <dbReference type="SAM" id="MobiDB-lite"/>
    </source>
</evidence>
<dbReference type="SUPFAM" id="SSF48452">
    <property type="entry name" value="TPR-like"/>
    <property type="match status" value="1"/>
</dbReference>
<dbReference type="GO" id="GO:0006355">
    <property type="term" value="P:regulation of DNA-templated transcription"/>
    <property type="evidence" value="ECO:0007669"/>
    <property type="project" value="InterPro"/>
</dbReference>
<dbReference type="PANTHER" id="PTHR12558">
    <property type="entry name" value="CELL DIVISION CYCLE 16,23,27"/>
    <property type="match status" value="1"/>
</dbReference>
<dbReference type="OrthoDB" id="1971692at2"/>
<evidence type="ECO:0000256" key="3">
    <source>
        <dbReference type="PROSITE-ProRule" id="PRU01091"/>
    </source>
</evidence>
<gene>
    <name evidence="6" type="ORF">ACS77_21970</name>
</gene>
<proteinExistence type="predicted"/>
<dbReference type="InterPro" id="IPR016032">
    <property type="entry name" value="Sig_transdc_resp-reg_C-effctor"/>
</dbReference>
<feature type="DNA-binding region" description="OmpR/PhoB-type" evidence="3">
    <location>
        <begin position="1"/>
        <end position="98"/>
    </location>
</feature>
<keyword evidence="2" id="KW-0802">TPR repeat</keyword>
<dbReference type="PANTHER" id="PTHR12558:SF33">
    <property type="entry name" value="BLL7664 PROTEIN"/>
    <property type="match status" value="1"/>
</dbReference>
<dbReference type="Gene3D" id="3.40.50.10610">
    <property type="entry name" value="ABC-type transport auxiliary lipoprotein component"/>
    <property type="match status" value="1"/>
</dbReference>
<dbReference type="InterPro" id="IPR036388">
    <property type="entry name" value="WH-like_DNA-bd_sf"/>
</dbReference>
<feature type="domain" description="OmpR/PhoB-type" evidence="5">
    <location>
        <begin position="1"/>
        <end position="98"/>
    </location>
</feature>
<dbReference type="SUPFAM" id="SSF46894">
    <property type="entry name" value="C-terminal effector domain of the bipartite response regulators"/>
    <property type="match status" value="1"/>
</dbReference>
<feature type="region of interest" description="Disordered" evidence="4">
    <location>
        <begin position="105"/>
        <end position="128"/>
    </location>
</feature>
<dbReference type="Gene3D" id="1.25.40.10">
    <property type="entry name" value="Tetratricopeptide repeat domain"/>
    <property type="match status" value="1"/>
</dbReference>
<dbReference type="Pfam" id="PF00486">
    <property type="entry name" value="Trans_reg_C"/>
    <property type="match status" value="1"/>
</dbReference>
<dbReference type="GO" id="GO:0003677">
    <property type="term" value="F:DNA binding"/>
    <property type="evidence" value="ECO:0007669"/>
    <property type="project" value="UniProtKB-UniRule"/>
</dbReference>
<organism evidence="6 7">
    <name type="scientific">Pseudomonas syringae</name>
    <dbReference type="NCBI Taxonomy" id="317"/>
    <lineage>
        <taxon>Bacteria</taxon>
        <taxon>Pseudomonadati</taxon>
        <taxon>Pseudomonadota</taxon>
        <taxon>Gammaproteobacteria</taxon>
        <taxon>Pseudomonadales</taxon>
        <taxon>Pseudomonadaceae</taxon>
        <taxon>Pseudomonas</taxon>
    </lineage>
</organism>
<dbReference type="Proteomes" id="UP000036955">
    <property type="component" value="Unassembled WGS sequence"/>
</dbReference>
<dbReference type="AlphaFoldDB" id="A0A0L1M2P7"/>
<evidence type="ECO:0000313" key="6">
    <source>
        <dbReference type="EMBL" id="KNH22459.1"/>
    </source>
</evidence>
<comment type="caution">
    <text evidence="6">The sequence shown here is derived from an EMBL/GenBank/DDBJ whole genome shotgun (WGS) entry which is preliminary data.</text>
</comment>
<evidence type="ECO:0000313" key="7">
    <source>
        <dbReference type="Proteomes" id="UP000036955"/>
    </source>
</evidence>
<feature type="repeat" description="TPR" evidence="2">
    <location>
        <begin position="394"/>
        <end position="427"/>
    </location>
</feature>
<evidence type="ECO:0000256" key="1">
    <source>
        <dbReference type="ARBA" id="ARBA00023125"/>
    </source>
</evidence>
<evidence type="ECO:0000259" key="5">
    <source>
        <dbReference type="PROSITE" id="PS51755"/>
    </source>
</evidence>